<evidence type="ECO:0000313" key="1">
    <source>
        <dbReference type="EMBL" id="BBP43268.1"/>
    </source>
</evidence>
<accession>A0A6F8PMH0</accession>
<protein>
    <recommendedName>
        <fullName evidence="3">HTH cro/C1-type domain-containing protein</fullName>
    </recommendedName>
</protein>
<dbReference type="GO" id="GO:0003677">
    <property type="term" value="F:DNA binding"/>
    <property type="evidence" value="ECO:0007669"/>
    <property type="project" value="InterPro"/>
</dbReference>
<sequence length="62" mass="6918">MGLKDMVKKVVTSKAPLFDGELDMKILGEYIRYQRTNIGMTLMDAAALSDLSKQTIVIKIIT</sequence>
<proteinExistence type="predicted"/>
<keyword evidence="2" id="KW-1185">Reference proteome</keyword>
<gene>
    <name evidence="1" type="ORF">THMIRHAT_10140</name>
</gene>
<reference evidence="2" key="1">
    <citation type="submission" date="2019-11" db="EMBL/GenBank/DDBJ databases">
        <title>Isolation and characterization of two novel species in the genus Thiomicrorhabdus.</title>
        <authorList>
            <person name="Mochizuki J."/>
            <person name="Kojima H."/>
            <person name="Fukui M."/>
        </authorList>
    </citation>
    <scope>NUCLEOTIDE SEQUENCE [LARGE SCALE GENOMIC DNA]</scope>
    <source>
        <strain evidence="2">AkT22</strain>
    </source>
</reference>
<name>A0A6F8PMH0_9GAMM</name>
<dbReference type="SUPFAM" id="SSF47413">
    <property type="entry name" value="lambda repressor-like DNA-binding domains"/>
    <property type="match status" value="1"/>
</dbReference>
<dbReference type="RefSeq" id="WP_173291087.1">
    <property type="nucleotide sequence ID" value="NZ_AP021888.1"/>
</dbReference>
<dbReference type="Gene3D" id="1.10.260.40">
    <property type="entry name" value="lambda repressor-like DNA-binding domains"/>
    <property type="match status" value="1"/>
</dbReference>
<dbReference type="EMBL" id="AP021888">
    <property type="protein sequence ID" value="BBP43268.1"/>
    <property type="molecule type" value="Genomic_DNA"/>
</dbReference>
<dbReference type="KEGG" id="tzo:THMIRHAT_10140"/>
<dbReference type="Proteomes" id="UP000501466">
    <property type="component" value="Chromosome"/>
</dbReference>
<organism evidence="1 2">
    <name type="scientific">Thiosulfativibrio zosterae</name>
    <dbReference type="NCBI Taxonomy" id="2675053"/>
    <lineage>
        <taxon>Bacteria</taxon>
        <taxon>Pseudomonadati</taxon>
        <taxon>Pseudomonadota</taxon>
        <taxon>Gammaproteobacteria</taxon>
        <taxon>Thiotrichales</taxon>
        <taxon>Piscirickettsiaceae</taxon>
        <taxon>Thiosulfativibrio</taxon>
    </lineage>
</organism>
<evidence type="ECO:0000313" key="2">
    <source>
        <dbReference type="Proteomes" id="UP000501466"/>
    </source>
</evidence>
<evidence type="ECO:0008006" key="3">
    <source>
        <dbReference type="Google" id="ProtNLM"/>
    </source>
</evidence>
<dbReference type="InterPro" id="IPR010982">
    <property type="entry name" value="Lambda_DNA-bd_dom_sf"/>
</dbReference>
<dbReference type="AlphaFoldDB" id="A0A6F8PMH0"/>